<dbReference type="SMART" id="SM00387">
    <property type="entry name" value="HATPase_c"/>
    <property type="match status" value="1"/>
</dbReference>
<feature type="compositionally biased region" description="Pro residues" evidence="3">
    <location>
        <begin position="438"/>
        <end position="450"/>
    </location>
</feature>
<evidence type="ECO:0000256" key="2">
    <source>
        <dbReference type="ARBA" id="ARBA00022763"/>
    </source>
</evidence>
<evidence type="ECO:0000256" key="1">
    <source>
        <dbReference type="ARBA" id="ARBA00006082"/>
    </source>
</evidence>
<dbReference type="Gene3D" id="3.30.230.10">
    <property type="match status" value="1"/>
</dbReference>
<dbReference type="PANTHER" id="PTHR10073:SF41">
    <property type="entry name" value="MISMATCH REPAIR PROTEIN, PUTATIVE (AFU_ORTHOLOGUE AFUA_8G05820)-RELATED"/>
    <property type="match status" value="1"/>
</dbReference>
<evidence type="ECO:0000259" key="5">
    <source>
        <dbReference type="SMART" id="SM01340"/>
    </source>
</evidence>
<dbReference type="OrthoDB" id="10263226at2759"/>
<evidence type="ECO:0000259" key="4">
    <source>
        <dbReference type="SMART" id="SM00387"/>
    </source>
</evidence>
<dbReference type="InterPro" id="IPR014762">
    <property type="entry name" value="DNA_mismatch_repair_CS"/>
</dbReference>
<dbReference type="Gene3D" id="3.30.565.10">
    <property type="entry name" value="Histidine kinase-like ATPase, C-terminal domain"/>
    <property type="match status" value="1"/>
</dbReference>
<gene>
    <name evidence="6" type="ORF">HYFRA_00000188</name>
</gene>
<feature type="domain" description="DNA mismatch repair protein S5" evidence="5">
    <location>
        <begin position="216"/>
        <end position="366"/>
    </location>
</feature>
<dbReference type="GO" id="GO:0061982">
    <property type="term" value="P:meiosis I cell cycle process"/>
    <property type="evidence" value="ECO:0007669"/>
    <property type="project" value="UniProtKB-ARBA"/>
</dbReference>
<dbReference type="GO" id="GO:0016887">
    <property type="term" value="F:ATP hydrolysis activity"/>
    <property type="evidence" value="ECO:0007669"/>
    <property type="project" value="InterPro"/>
</dbReference>
<dbReference type="SMART" id="SM01340">
    <property type="entry name" value="DNA_mis_repair"/>
    <property type="match status" value="1"/>
</dbReference>
<name>A0A9N9PWJ1_9HELO</name>
<proteinExistence type="inferred from homology"/>
<dbReference type="SUPFAM" id="SSF54211">
    <property type="entry name" value="Ribosomal protein S5 domain 2-like"/>
    <property type="match status" value="1"/>
</dbReference>
<feature type="compositionally biased region" description="Polar residues" evidence="3">
    <location>
        <begin position="690"/>
        <end position="707"/>
    </location>
</feature>
<feature type="compositionally biased region" description="Basic and acidic residues" evidence="3">
    <location>
        <begin position="744"/>
        <end position="757"/>
    </location>
</feature>
<feature type="compositionally biased region" description="Low complexity" evidence="3">
    <location>
        <begin position="422"/>
        <end position="437"/>
    </location>
</feature>
<feature type="region of interest" description="Disordered" evidence="3">
    <location>
        <begin position="491"/>
        <end position="517"/>
    </location>
</feature>
<feature type="region of interest" description="Disordered" evidence="3">
    <location>
        <begin position="652"/>
        <end position="712"/>
    </location>
</feature>
<dbReference type="GO" id="GO:0005524">
    <property type="term" value="F:ATP binding"/>
    <property type="evidence" value="ECO:0007669"/>
    <property type="project" value="InterPro"/>
</dbReference>
<dbReference type="SUPFAM" id="SSF55874">
    <property type="entry name" value="ATPase domain of HSP90 chaperone/DNA topoisomerase II/histidine kinase"/>
    <property type="match status" value="1"/>
</dbReference>
<dbReference type="CDD" id="cd16926">
    <property type="entry name" value="HATPase_MutL-MLH-PMS-like"/>
    <property type="match status" value="1"/>
</dbReference>
<dbReference type="InterPro" id="IPR014721">
    <property type="entry name" value="Ribsml_uS5_D2-typ_fold_subgr"/>
</dbReference>
<dbReference type="Pfam" id="PF13589">
    <property type="entry name" value="HATPase_c_3"/>
    <property type="match status" value="1"/>
</dbReference>
<feature type="region of interest" description="Disordered" evidence="3">
    <location>
        <begin position="398"/>
        <end position="478"/>
    </location>
</feature>
<dbReference type="FunFam" id="3.30.565.10:FF:000017">
    <property type="entry name" value="PMS1 homolog 1, mismatch repair system component"/>
    <property type="match status" value="1"/>
</dbReference>
<dbReference type="InterPro" id="IPR020568">
    <property type="entry name" value="Ribosomal_Su5_D2-typ_SF"/>
</dbReference>
<feature type="region of interest" description="Disordered" evidence="3">
    <location>
        <begin position="744"/>
        <end position="766"/>
    </location>
</feature>
<dbReference type="PANTHER" id="PTHR10073">
    <property type="entry name" value="DNA MISMATCH REPAIR PROTEIN MLH, PMS, MUTL"/>
    <property type="match status" value="1"/>
</dbReference>
<feature type="compositionally biased region" description="Polar residues" evidence="3">
    <location>
        <begin position="548"/>
        <end position="576"/>
    </location>
</feature>
<dbReference type="EMBL" id="CAJVRL010000081">
    <property type="protein sequence ID" value="CAG8957848.1"/>
    <property type="molecule type" value="Genomic_DNA"/>
</dbReference>
<dbReference type="InterPro" id="IPR013507">
    <property type="entry name" value="DNA_mismatch_S5_2-like"/>
</dbReference>
<dbReference type="InterPro" id="IPR038973">
    <property type="entry name" value="MutL/Mlh/Pms-like"/>
</dbReference>
<dbReference type="AlphaFoldDB" id="A0A9N9PWJ1"/>
<reference evidence="6" key="1">
    <citation type="submission" date="2021-07" db="EMBL/GenBank/DDBJ databases">
        <authorList>
            <person name="Durling M."/>
        </authorList>
    </citation>
    <scope>NUCLEOTIDE SEQUENCE</scope>
</reference>
<dbReference type="InterPro" id="IPR036890">
    <property type="entry name" value="HATPase_C_sf"/>
</dbReference>
<evidence type="ECO:0000313" key="6">
    <source>
        <dbReference type="EMBL" id="CAG8957848.1"/>
    </source>
</evidence>
<evidence type="ECO:0000256" key="3">
    <source>
        <dbReference type="SAM" id="MobiDB-lite"/>
    </source>
</evidence>
<keyword evidence="7" id="KW-1185">Reference proteome</keyword>
<protein>
    <recommendedName>
        <fullName evidence="8">DNA mismatch repair protein S5 domain-containing protein</fullName>
    </recommendedName>
</protein>
<dbReference type="Pfam" id="PF01119">
    <property type="entry name" value="DNA_mis_repair"/>
    <property type="match status" value="1"/>
</dbReference>
<comment type="caution">
    <text evidence="6">The sequence shown here is derived from an EMBL/GenBank/DDBJ whole genome shotgun (WGS) entry which is preliminary data.</text>
</comment>
<feature type="compositionally biased region" description="Polar residues" evidence="3">
    <location>
        <begin position="398"/>
        <end position="415"/>
    </location>
</feature>
<dbReference type="GO" id="GO:0006298">
    <property type="term" value="P:mismatch repair"/>
    <property type="evidence" value="ECO:0007669"/>
    <property type="project" value="InterPro"/>
</dbReference>
<organism evidence="6 7">
    <name type="scientific">Hymenoscyphus fraxineus</name>
    <dbReference type="NCBI Taxonomy" id="746836"/>
    <lineage>
        <taxon>Eukaryota</taxon>
        <taxon>Fungi</taxon>
        <taxon>Dikarya</taxon>
        <taxon>Ascomycota</taxon>
        <taxon>Pezizomycotina</taxon>
        <taxon>Leotiomycetes</taxon>
        <taxon>Helotiales</taxon>
        <taxon>Helotiaceae</taxon>
        <taxon>Hymenoscyphus</taxon>
    </lineage>
</organism>
<dbReference type="InterPro" id="IPR002099">
    <property type="entry name" value="MutL/Mlh/PMS"/>
</dbReference>
<feature type="region of interest" description="Disordered" evidence="3">
    <location>
        <begin position="537"/>
        <end position="637"/>
    </location>
</feature>
<dbReference type="GO" id="GO:0140664">
    <property type="term" value="F:ATP-dependent DNA damage sensor activity"/>
    <property type="evidence" value="ECO:0007669"/>
    <property type="project" value="InterPro"/>
</dbReference>
<dbReference type="GO" id="GO:0030983">
    <property type="term" value="F:mismatched DNA binding"/>
    <property type="evidence" value="ECO:0007669"/>
    <property type="project" value="InterPro"/>
</dbReference>
<evidence type="ECO:0008006" key="8">
    <source>
        <dbReference type="Google" id="ProtNLM"/>
    </source>
</evidence>
<dbReference type="GO" id="GO:0032389">
    <property type="term" value="C:MutLalpha complex"/>
    <property type="evidence" value="ECO:0007669"/>
    <property type="project" value="TreeGrafter"/>
</dbReference>
<dbReference type="PROSITE" id="PS00058">
    <property type="entry name" value="DNA_MISMATCH_REPAIR_1"/>
    <property type="match status" value="1"/>
</dbReference>
<evidence type="ECO:0000313" key="7">
    <source>
        <dbReference type="Proteomes" id="UP000696280"/>
    </source>
</evidence>
<dbReference type="InterPro" id="IPR003594">
    <property type="entry name" value="HATPase_dom"/>
</dbReference>
<dbReference type="NCBIfam" id="TIGR00585">
    <property type="entry name" value="mutl"/>
    <property type="match status" value="1"/>
</dbReference>
<comment type="similarity">
    <text evidence="1">Belongs to the DNA mismatch repair MutL/HexB family.</text>
</comment>
<feature type="domain" description="Histidine kinase/HSP90-like ATPase" evidence="4">
    <location>
        <begin position="18"/>
        <end position="160"/>
    </location>
</feature>
<feature type="compositionally biased region" description="Basic and acidic residues" evidence="3">
    <location>
        <begin position="456"/>
        <end position="478"/>
    </location>
</feature>
<dbReference type="Proteomes" id="UP000696280">
    <property type="component" value="Unassembled WGS sequence"/>
</dbReference>
<accession>A0A9N9PWJ1</accession>
<keyword evidence="2" id="KW-0227">DNA damage</keyword>
<sequence>MPIHALPQSTIHLLGSAQALTTPTSLVKELIDNALDAKATSVDILISQNTLDKIQVRDNGHGIPLEDLDALGRRGHTSKLTNFEELRSIGGTTLGFRGEALASAVQLGEVSVTTRTDGDAVATTAVLQAPGGIARQSRTSHPVGTTVCVTKFMFKLPVRKQTALKSSSKTLIKIKELLQAYALARPSVRFSLKVLKESKGGFSYAPRPTDGIKEAVSHVIGKDASAQCVEKTFVFSESQSMGHDQIDDCASNSDQVESSQFHVSVYLPRPDAEPSKIGRGQFLSIDSRPVSHDKGTMKRIVTIFKGYLKVALGENADIKNPFIRFDIKCPVASYDPNVEPAKDDVLFGNESFLLDSFESFFKEIYGEKPITPAAALRSNLTKKLDNFELLLARKPTESPSVALTTQSNADSSDPQTSEKSKSLPMESSSLPAASSSPPNSPLLTSPPPASVIPSRSESHNRRDAESDHEEDSSNGRRRWDFDMSKDFVEIDQSYKPSQSKKRSSFRPPISTGSPQVAESTAQLNPWVIAKMTAPIQPSSSVHEPLQVPPSSSLINRQHQAMSSSQNQSSEPTLSDHTLSDPAPRLRLYGSPEPEMLLESPRAAPPRRRRNSLNLQDLLPQPRYSVPHTENSEVFQRPPNDFISARNMSETLPPSLPPITHKPNAPKRASGLDKPFVPPRRIADNIETPHSLPQTTISDPREQGPNSRRGQRRDEISELDWAMTYEHNKELATQQLREERRIARKEAKQKEKEFDEHYNASQPSPHKNRQNAAIAALEVDNFVSPANKDVEKEPVRAALSHSDPRSYLMRHPELAAIQSGSSKLTRTKSIKLPLERIPDKSKTTGLVLEHPMESNAVEDFAKTMVRHDLYVARGIQELGLGGGASSNKKEIARKFQAVVEEWMAREDMDCEVDYKFQNLHALKVQATL</sequence>